<evidence type="ECO:0008006" key="2">
    <source>
        <dbReference type="Google" id="ProtNLM"/>
    </source>
</evidence>
<comment type="caution">
    <text evidence="1">The sequence shown here is derived from an EMBL/GenBank/DDBJ whole genome shotgun (WGS) entry which is preliminary data.</text>
</comment>
<name>A0A644UI60_9ZZZZ</name>
<organism evidence="1">
    <name type="scientific">bioreactor metagenome</name>
    <dbReference type="NCBI Taxonomy" id="1076179"/>
    <lineage>
        <taxon>unclassified sequences</taxon>
        <taxon>metagenomes</taxon>
        <taxon>ecological metagenomes</taxon>
    </lineage>
</organism>
<proteinExistence type="predicted"/>
<dbReference type="InterPro" id="IPR026444">
    <property type="entry name" value="Secre_tail"/>
</dbReference>
<dbReference type="NCBIfam" id="TIGR04183">
    <property type="entry name" value="Por_Secre_tail"/>
    <property type="match status" value="1"/>
</dbReference>
<dbReference type="SUPFAM" id="SSF50998">
    <property type="entry name" value="Quinoprotein alcohol dehydrogenase-like"/>
    <property type="match status" value="1"/>
</dbReference>
<dbReference type="SUPFAM" id="SSF63829">
    <property type="entry name" value="Calcium-dependent phosphotriesterase"/>
    <property type="match status" value="1"/>
</dbReference>
<dbReference type="AlphaFoldDB" id="A0A644UI60"/>
<dbReference type="PANTHER" id="PTHR42754">
    <property type="entry name" value="ENDOGLUCANASE"/>
    <property type="match status" value="1"/>
</dbReference>
<reference evidence="1" key="1">
    <citation type="submission" date="2019-08" db="EMBL/GenBank/DDBJ databases">
        <authorList>
            <person name="Kucharzyk K."/>
            <person name="Murdoch R.W."/>
            <person name="Higgins S."/>
            <person name="Loffler F."/>
        </authorList>
    </citation>
    <scope>NUCLEOTIDE SEQUENCE</scope>
</reference>
<dbReference type="PANTHER" id="PTHR42754:SF1">
    <property type="entry name" value="LIPOPROTEIN"/>
    <property type="match status" value="1"/>
</dbReference>
<evidence type="ECO:0000313" key="1">
    <source>
        <dbReference type="EMBL" id="MPL78532.1"/>
    </source>
</evidence>
<dbReference type="InterPro" id="IPR011047">
    <property type="entry name" value="Quinoprotein_ADH-like_sf"/>
</dbReference>
<accession>A0A644UI60</accession>
<gene>
    <name evidence="1" type="ORF">SDC9_24401</name>
</gene>
<dbReference type="EMBL" id="VSSQ01000117">
    <property type="protein sequence ID" value="MPL78532.1"/>
    <property type="molecule type" value="Genomic_DNA"/>
</dbReference>
<protein>
    <recommendedName>
        <fullName evidence="2">Secretion system C-terminal sorting domain-containing protein</fullName>
    </recommendedName>
</protein>
<sequence length="913" mass="100615">MKNVVSLWIILLLGLIAYSQDHKWYFNYNTGKSEIGHDIVCGDDGFVYVAGVEYNDLDHDIVVIALDKAGTRQWVYVYEGQQDKAMEVSEIHYGTDGNLYICGFSENVEGNDKYLVFSLTSEGSFRWEYIYDNTGDYASKAYSVEYGGNGLVYAAGEANYDFLVTAINSTTGVQEWIYWFDGACPYSLCDDMASAITVGSDGNVYAAGYSLNSNEKQLVIISLTALGGFNWKYLHPAFNVGYSVATDVVFGNDGRIYASCVIGSDIGAICLNAAGEFQWNCNIDGPGPEPVFGETCYEMLYGIDDNIYVVGRAAGRDAQVDTDLDVAVMKVNRQGTAEWFYRYEGLYGTFDMGFSIVQTPDTNVHVAAYSCGLLAEANMISLHHKTGRDLWVMRYIGPAIDMDVAYAITADEEGYLYLTGYDYKANRLHDIYVWKLDPPRNSDGYYNLEGYGTAGCGYAVMETPDKNIVIAGYQGSSGTNSTFDMRLIKTDINGDTLWTRSYGGNQEDRAFDFVQCPDQGFLLTGFTKSSGNGGKDLYLIKTDQNGNKEWEKTYGYETDEEGISITEATDGGCFIAGKTTKYDGSGDLWFMKINAQGDSLWTRRYGGNRRDEVGEVHTTADGGYIFAGTKGNALSVGYITNMYVIRFDQNGDTLWTKEYFTDYWDTGGDIIEQDDGSFLLAGYYMNSEYLAKLDAGGTLLWEKMPHTNQNGGFSSIARNADGNYLLSRNGFGSQEMIYVAVYDPDGNFISADTAAWSPGNVYMPTRGYVFDAQPLTGGGYVAVGEGRISGGSGLNANIILYRKGGELTKLPLPPLGIDDFPFYGKKDTPRPLQISPNPANDIAFFDFELNSSADVTVCVTDLQGRTVYQANHGFCQAGNNRIFWEPGFLAGGMYICRVIAGNQLFSGKIVLQK</sequence>
<dbReference type="Gene3D" id="2.80.10.50">
    <property type="match status" value="1"/>
</dbReference>
<dbReference type="SUPFAM" id="SSF101898">
    <property type="entry name" value="NHL repeat"/>
    <property type="match status" value="1"/>
</dbReference>